<keyword evidence="1" id="KW-0812">Transmembrane</keyword>
<dbReference type="Pfam" id="PF07332">
    <property type="entry name" value="Phage_holin_3_6"/>
    <property type="match status" value="1"/>
</dbReference>
<reference evidence="2 3" key="1">
    <citation type="submission" date="2024-03" db="EMBL/GenBank/DDBJ databases">
        <title>Novel species of the genus Variovorax.</title>
        <authorList>
            <person name="Liu Q."/>
            <person name="Xin Y.-H."/>
        </authorList>
    </citation>
    <scope>NUCLEOTIDE SEQUENCE [LARGE SCALE GENOMIC DNA]</scope>
    <source>
        <strain evidence="2 3">KACC 18899</strain>
    </source>
</reference>
<keyword evidence="1" id="KW-0472">Membrane</keyword>
<gene>
    <name evidence="2" type="ORF">WKW77_30460</name>
</gene>
<feature type="transmembrane region" description="Helical" evidence="1">
    <location>
        <begin position="81"/>
        <end position="103"/>
    </location>
</feature>
<dbReference type="Proteomes" id="UP001365846">
    <property type="component" value="Unassembled WGS sequence"/>
</dbReference>
<name>A0ABU8VP44_9BURK</name>
<organism evidence="2 3">
    <name type="scientific">Variovorax ureilyticus</name>
    <dbReference type="NCBI Taxonomy" id="1836198"/>
    <lineage>
        <taxon>Bacteria</taxon>
        <taxon>Pseudomonadati</taxon>
        <taxon>Pseudomonadota</taxon>
        <taxon>Betaproteobacteria</taxon>
        <taxon>Burkholderiales</taxon>
        <taxon>Comamonadaceae</taxon>
        <taxon>Variovorax</taxon>
    </lineage>
</organism>
<accession>A0ABU8VP44</accession>
<dbReference type="RefSeq" id="WP_340360631.1">
    <property type="nucleotide sequence ID" value="NZ_JBBKZU010000020.1"/>
</dbReference>
<sequence length="228" mass="25293">MRLSSLFGIKSQLRRLRILIGEGALAAEDRAELLRFAWEDEKKRLRWMLGLVIAVVGLTTIAIALLSVAIVVHFWDTPHRALAAWLVALVWVALWLASVIALLSMTGKSSSAFEPVLREFERDRAWLRQSLGKGNHGAAQRERRPLTREELLVRIEKQRVRIATLEAASSGKGEAPVPNETPSAAAMRIAREHPVATGVAAAAVVAVLGPRRIVRWASVIVPVLWRMR</sequence>
<feature type="transmembrane region" description="Helical" evidence="1">
    <location>
        <begin position="47"/>
        <end position="75"/>
    </location>
</feature>
<dbReference type="EMBL" id="JBBKZU010000020">
    <property type="protein sequence ID" value="MEJ8815422.1"/>
    <property type="molecule type" value="Genomic_DNA"/>
</dbReference>
<keyword evidence="1" id="KW-1133">Transmembrane helix</keyword>
<protein>
    <submittedName>
        <fullName evidence="2">Phage holin family protein</fullName>
    </submittedName>
</protein>
<evidence type="ECO:0000256" key="1">
    <source>
        <dbReference type="SAM" id="Phobius"/>
    </source>
</evidence>
<evidence type="ECO:0000313" key="3">
    <source>
        <dbReference type="Proteomes" id="UP001365846"/>
    </source>
</evidence>
<evidence type="ECO:0000313" key="2">
    <source>
        <dbReference type="EMBL" id="MEJ8815422.1"/>
    </source>
</evidence>
<dbReference type="InterPro" id="IPR009937">
    <property type="entry name" value="Phage_holin_3_6"/>
</dbReference>
<proteinExistence type="predicted"/>
<keyword evidence="3" id="KW-1185">Reference proteome</keyword>
<comment type="caution">
    <text evidence="2">The sequence shown here is derived from an EMBL/GenBank/DDBJ whole genome shotgun (WGS) entry which is preliminary data.</text>
</comment>